<dbReference type="NCBIfam" id="NF005559">
    <property type="entry name" value="PRK07231.1"/>
    <property type="match status" value="1"/>
</dbReference>
<gene>
    <name evidence="3" type="ORF">HNR48_002807</name>
</gene>
<feature type="domain" description="Ketoreductase" evidence="2">
    <location>
        <begin position="6"/>
        <end position="187"/>
    </location>
</feature>
<organism evidence="3 4">
    <name type="scientific">Pseudoteredinibacter isoporae</name>
    <dbReference type="NCBI Taxonomy" id="570281"/>
    <lineage>
        <taxon>Bacteria</taxon>
        <taxon>Pseudomonadati</taxon>
        <taxon>Pseudomonadota</taxon>
        <taxon>Gammaproteobacteria</taxon>
        <taxon>Cellvibrionales</taxon>
        <taxon>Cellvibrionaceae</taxon>
        <taxon>Pseudoteredinibacter</taxon>
    </lineage>
</organism>
<dbReference type="RefSeq" id="WP_166845731.1">
    <property type="nucleotide sequence ID" value="NZ_JAAONY010000002.1"/>
</dbReference>
<reference evidence="3 4" key="1">
    <citation type="submission" date="2020-08" db="EMBL/GenBank/DDBJ databases">
        <title>Genomic Encyclopedia of Type Strains, Phase IV (KMG-IV): sequencing the most valuable type-strain genomes for metagenomic binning, comparative biology and taxonomic classification.</title>
        <authorList>
            <person name="Goeker M."/>
        </authorList>
    </citation>
    <scope>NUCLEOTIDE SEQUENCE [LARGE SCALE GENOMIC DNA]</scope>
    <source>
        <strain evidence="3 4">DSM 22368</strain>
    </source>
</reference>
<dbReference type="EC" id="1.1.1.304" evidence="3"/>
<proteinExistence type="inferred from homology"/>
<dbReference type="InterPro" id="IPR036291">
    <property type="entry name" value="NAD(P)-bd_dom_sf"/>
</dbReference>
<dbReference type="FunCoup" id="A0A7X0JUI5">
    <property type="interactions" value="12"/>
</dbReference>
<dbReference type="InterPro" id="IPR057326">
    <property type="entry name" value="KR_dom"/>
</dbReference>
<dbReference type="InParanoid" id="A0A7X0JUI5"/>
<evidence type="ECO:0000313" key="4">
    <source>
        <dbReference type="Proteomes" id="UP000528457"/>
    </source>
</evidence>
<comment type="similarity">
    <text evidence="1">Belongs to the short-chain dehydrogenases/reductases (SDR) family.</text>
</comment>
<dbReference type="EC" id="1.1.1.76" evidence="3"/>
<dbReference type="InterPro" id="IPR020904">
    <property type="entry name" value="Sc_DH/Rdtase_CS"/>
</dbReference>
<accession>A0A7X0JUI5</accession>
<keyword evidence="3" id="KW-0560">Oxidoreductase</keyword>
<evidence type="ECO:0000256" key="1">
    <source>
        <dbReference type="ARBA" id="ARBA00006484"/>
    </source>
</evidence>
<dbReference type="SMART" id="SM00822">
    <property type="entry name" value="PKS_KR"/>
    <property type="match status" value="1"/>
</dbReference>
<dbReference type="InterPro" id="IPR002347">
    <property type="entry name" value="SDR_fam"/>
</dbReference>
<name>A0A7X0JUI5_9GAMM</name>
<dbReference type="Pfam" id="PF13561">
    <property type="entry name" value="adh_short_C2"/>
    <property type="match status" value="1"/>
</dbReference>
<keyword evidence="4" id="KW-1185">Reference proteome</keyword>
<dbReference type="PROSITE" id="PS00061">
    <property type="entry name" value="ADH_SHORT"/>
    <property type="match status" value="1"/>
</dbReference>
<dbReference type="EMBL" id="JACHHT010000002">
    <property type="protein sequence ID" value="MBB6522522.1"/>
    <property type="molecule type" value="Genomic_DNA"/>
</dbReference>
<dbReference type="SUPFAM" id="SSF51735">
    <property type="entry name" value="NAD(P)-binding Rossmann-fold domains"/>
    <property type="match status" value="1"/>
</dbReference>
<sequence>MSNNRKAAIITGGGSGMGAATAKLLVKRGWSVTISGRRQGKLEEVLADIGHEEFTLAVPGDVSNRENVQDLIDAHMAKFGRLDGLVNNAAVVAGGPIGEVTFEDWKKVMEINVDGVFNTINLAVGHLKEVGGSIVNVSSVSGVRGDWNFSPYCATKGAVTNFTHSLALELGGQGVRINAVAPTITDTDMATFVTESEEMMAMVKNRIPLGRPAKPEEVAASIAFLLSEDASFITGAILPVDGGVMASSGQPNFLG</sequence>
<protein>
    <submittedName>
        <fullName evidence="3">Meso-butanediol dehydrogenase/(S,S)-butanediol dehydrogenase/diacetyl reductase</fullName>
        <ecNumber evidence="3">1.1.1.-</ecNumber>
        <ecNumber evidence="3">1.1.1.304</ecNumber>
        <ecNumber evidence="3">1.1.1.76</ecNumber>
    </submittedName>
</protein>
<comment type="caution">
    <text evidence="3">The sequence shown here is derived from an EMBL/GenBank/DDBJ whole genome shotgun (WGS) entry which is preliminary data.</text>
</comment>
<dbReference type="CDD" id="cd05233">
    <property type="entry name" value="SDR_c"/>
    <property type="match status" value="1"/>
</dbReference>
<dbReference type="PANTHER" id="PTHR43975:SF2">
    <property type="entry name" value="EG:BACR7A4.14 PROTEIN-RELATED"/>
    <property type="match status" value="1"/>
</dbReference>
<evidence type="ECO:0000313" key="3">
    <source>
        <dbReference type="EMBL" id="MBB6522522.1"/>
    </source>
</evidence>
<dbReference type="Proteomes" id="UP000528457">
    <property type="component" value="Unassembled WGS sequence"/>
</dbReference>
<dbReference type="AlphaFoldDB" id="A0A7X0JUI5"/>
<dbReference type="GO" id="GO:0047512">
    <property type="term" value="F:(S,S)-butanediol dehydrogenase activity"/>
    <property type="evidence" value="ECO:0007669"/>
    <property type="project" value="UniProtKB-EC"/>
</dbReference>
<dbReference type="GO" id="GO:0052588">
    <property type="term" value="F:diacetyl reductase ((S)-acetoin forming) (NAD+) activity"/>
    <property type="evidence" value="ECO:0007669"/>
    <property type="project" value="UniProtKB-EC"/>
</dbReference>
<dbReference type="EC" id="1.1.1.-" evidence="3"/>
<evidence type="ECO:0000259" key="2">
    <source>
        <dbReference type="SMART" id="SM00822"/>
    </source>
</evidence>
<dbReference type="FunFam" id="3.40.50.720:FF:000084">
    <property type="entry name" value="Short-chain dehydrogenase reductase"/>
    <property type="match status" value="1"/>
</dbReference>
<dbReference type="PANTHER" id="PTHR43975">
    <property type="entry name" value="ZGC:101858"/>
    <property type="match status" value="1"/>
</dbReference>
<dbReference type="Gene3D" id="3.40.50.720">
    <property type="entry name" value="NAD(P)-binding Rossmann-like Domain"/>
    <property type="match status" value="1"/>
</dbReference>
<dbReference type="PRINTS" id="PR00081">
    <property type="entry name" value="GDHRDH"/>
</dbReference>
<dbReference type="PRINTS" id="PR00080">
    <property type="entry name" value="SDRFAMILY"/>
</dbReference>